<accession>A0ABR0LHD1</accession>
<evidence type="ECO:0000313" key="2">
    <source>
        <dbReference type="Proteomes" id="UP001357485"/>
    </source>
</evidence>
<keyword evidence="2" id="KW-1185">Reference proteome</keyword>
<proteinExistence type="predicted"/>
<dbReference type="Proteomes" id="UP001357485">
    <property type="component" value="Unassembled WGS sequence"/>
</dbReference>
<name>A0ABR0LHD1_9PEZI</name>
<evidence type="ECO:0000313" key="1">
    <source>
        <dbReference type="EMBL" id="KAK5151734.1"/>
    </source>
</evidence>
<dbReference type="PANTHER" id="PTHR36195:SF4">
    <property type="entry name" value="DOMAIN PROTEIN, PUTATIVE (AFU_ORTHOLOGUE AFUA_5G01990)-RELATED"/>
    <property type="match status" value="1"/>
</dbReference>
<dbReference type="PANTHER" id="PTHR36195">
    <property type="entry name" value="DOMAIN PROTEIN, PUTATIVE (AFU_ORTHOLOGUE AFUA_5G01990)-RELATED-RELATED"/>
    <property type="match status" value="1"/>
</dbReference>
<gene>
    <name evidence="1" type="ORF">LTR16_012648</name>
</gene>
<feature type="non-terminal residue" evidence="1">
    <location>
        <position position="69"/>
    </location>
</feature>
<comment type="caution">
    <text evidence="1">The sequence shown here is derived from an EMBL/GenBank/DDBJ whole genome shotgun (WGS) entry which is preliminary data.</text>
</comment>
<organism evidence="1 2">
    <name type="scientific">Cryomyces antarcticus</name>
    <dbReference type="NCBI Taxonomy" id="329879"/>
    <lineage>
        <taxon>Eukaryota</taxon>
        <taxon>Fungi</taxon>
        <taxon>Dikarya</taxon>
        <taxon>Ascomycota</taxon>
        <taxon>Pezizomycotina</taxon>
        <taxon>Dothideomycetes</taxon>
        <taxon>Dothideomycetes incertae sedis</taxon>
        <taxon>Cryomyces</taxon>
    </lineage>
</organism>
<reference evidence="1 2" key="1">
    <citation type="submission" date="2023-08" db="EMBL/GenBank/DDBJ databases">
        <title>Black Yeasts Isolated from many extreme environments.</title>
        <authorList>
            <person name="Coleine C."/>
            <person name="Stajich J.E."/>
            <person name="Selbmann L."/>
        </authorList>
    </citation>
    <scope>NUCLEOTIDE SEQUENCE [LARGE SCALE GENOMIC DNA]</scope>
    <source>
        <strain evidence="1 2">CCFEE 536</strain>
    </source>
</reference>
<protein>
    <submittedName>
        <fullName evidence="1">Uncharacterized protein</fullName>
    </submittedName>
</protein>
<dbReference type="EMBL" id="JAVRRA010021337">
    <property type="protein sequence ID" value="KAK5151734.1"/>
    <property type="molecule type" value="Genomic_DNA"/>
</dbReference>
<sequence>MDISNHSERPEELEGRNYIRWDSKGVESIPEGEQEDIQAVADMINDIQKAQYNSYRHCYSGTHARTQGI</sequence>